<keyword evidence="2" id="KW-1185">Reference proteome</keyword>
<dbReference type="Proteomes" id="UP000277811">
    <property type="component" value="Unassembled WGS sequence"/>
</dbReference>
<name>A0A498RAV3_9FIRM</name>
<accession>A0A498RAV3</accession>
<protein>
    <submittedName>
        <fullName evidence="1">Uncharacterized protein</fullName>
    </submittedName>
</protein>
<sequence>MEKTSREELEIVIAALQEKIMVLETELNECGVLTVEQVIEPKDYQEIKAHAGKLEQEVEALRYILSFSGVQSLDMLAADFLAILQTRLKQIAVEFENFPVGLEERNILKKIIHSLHSGARQLDELLK</sequence>
<gene>
    <name evidence="1" type="ORF">LUCI_3839</name>
</gene>
<dbReference type="EMBL" id="UPPP01000094">
    <property type="protein sequence ID" value="VBB08561.1"/>
    <property type="molecule type" value="Genomic_DNA"/>
</dbReference>
<organism evidence="1 2">
    <name type="scientific">Lucifera butyrica</name>
    <dbReference type="NCBI Taxonomy" id="1351585"/>
    <lineage>
        <taxon>Bacteria</taxon>
        <taxon>Bacillati</taxon>
        <taxon>Bacillota</taxon>
        <taxon>Negativicutes</taxon>
        <taxon>Veillonellales</taxon>
        <taxon>Veillonellaceae</taxon>
        <taxon>Lucifera</taxon>
    </lineage>
</organism>
<dbReference type="RefSeq" id="WP_122629440.1">
    <property type="nucleotide sequence ID" value="NZ_UPPP01000094.1"/>
</dbReference>
<evidence type="ECO:0000313" key="2">
    <source>
        <dbReference type="Proteomes" id="UP000277811"/>
    </source>
</evidence>
<dbReference type="AlphaFoldDB" id="A0A498RAV3"/>
<reference evidence="1 2" key="1">
    <citation type="submission" date="2018-06" db="EMBL/GenBank/DDBJ databases">
        <authorList>
            <person name="Strepis N."/>
        </authorList>
    </citation>
    <scope>NUCLEOTIDE SEQUENCE [LARGE SCALE GENOMIC DNA]</scope>
    <source>
        <strain evidence="1">LUCI</strain>
    </source>
</reference>
<evidence type="ECO:0000313" key="1">
    <source>
        <dbReference type="EMBL" id="VBB08561.1"/>
    </source>
</evidence>
<proteinExistence type="predicted"/>